<dbReference type="PANTHER" id="PTHR11927">
    <property type="entry name" value="GALACTOSIDE 2-L-FUCOSYLTRANSFERASE"/>
    <property type="match status" value="1"/>
</dbReference>
<dbReference type="InterPro" id="IPR002516">
    <property type="entry name" value="Glyco_trans_11"/>
</dbReference>
<feature type="transmembrane region" description="Helical" evidence="3">
    <location>
        <begin position="12"/>
        <end position="33"/>
    </location>
</feature>
<keyword evidence="3" id="KW-1133">Transmembrane helix</keyword>
<keyword evidence="3" id="KW-0812">Transmembrane</keyword>
<name>A0A6C0F0W9_9ZZZZ</name>
<proteinExistence type="predicted"/>
<organism evidence="4">
    <name type="scientific">viral metagenome</name>
    <dbReference type="NCBI Taxonomy" id="1070528"/>
    <lineage>
        <taxon>unclassified sequences</taxon>
        <taxon>metagenomes</taxon>
        <taxon>organismal metagenomes</taxon>
    </lineage>
</organism>
<protein>
    <recommendedName>
        <fullName evidence="5">Glycosyl transferase family 11</fullName>
    </recommendedName>
</protein>
<dbReference type="GO" id="GO:0005975">
    <property type="term" value="P:carbohydrate metabolic process"/>
    <property type="evidence" value="ECO:0007669"/>
    <property type="project" value="InterPro"/>
</dbReference>
<dbReference type="GO" id="GO:0016020">
    <property type="term" value="C:membrane"/>
    <property type="evidence" value="ECO:0007669"/>
    <property type="project" value="InterPro"/>
</dbReference>
<keyword evidence="1" id="KW-0328">Glycosyltransferase</keyword>
<accession>A0A6C0F0W9</accession>
<dbReference type="Pfam" id="PF01531">
    <property type="entry name" value="Glyco_transf_11"/>
    <property type="match status" value="1"/>
</dbReference>
<sequence>MQKQQQHAKTEITGHLMGGMGNLLFILATCYDLSKKYNSSLKFYTKMWSDSKRKNIIKYNMFKNFQLDSNTIRNYNITYRENNFFYQTIHVNSRVKNCIYGYFQSYKYFDKYKNEFIKMLHNPYSKTIESVIRQYKQDNNALVPVSIHVRRTDYLSLSHIHLNLDMKYYLNAISHFSTENSIFIIFSDDVEFIQNEPLFKNLPHKIIIDNPDDEYCFWLMSACTHNIIANSSYSWWASYVNSNPDKLVIAPERWFGPSGPQHKIRDIIPDTHNYKLVSIDSKIFASSASCNVLIGSSSFGS</sequence>
<evidence type="ECO:0000256" key="2">
    <source>
        <dbReference type="ARBA" id="ARBA00022679"/>
    </source>
</evidence>
<keyword evidence="3" id="KW-0472">Membrane</keyword>
<evidence type="ECO:0000256" key="3">
    <source>
        <dbReference type="SAM" id="Phobius"/>
    </source>
</evidence>
<dbReference type="PANTHER" id="PTHR11927:SF9">
    <property type="entry name" value="L-FUCOSYLTRANSFERASE"/>
    <property type="match status" value="1"/>
</dbReference>
<dbReference type="GO" id="GO:0008107">
    <property type="term" value="F:galactoside 2-alpha-L-fucosyltransferase activity"/>
    <property type="evidence" value="ECO:0007669"/>
    <property type="project" value="InterPro"/>
</dbReference>
<evidence type="ECO:0000256" key="1">
    <source>
        <dbReference type="ARBA" id="ARBA00022676"/>
    </source>
</evidence>
<evidence type="ECO:0008006" key="5">
    <source>
        <dbReference type="Google" id="ProtNLM"/>
    </source>
</evidence>
<evidence type="ECO:0000313" key="4">
    <source>
        <dbReference type="EMBL" id="QHT34303.1"/>
    </source>
</evidence>
<reference evidence="4" key="1">
    <citation type="journal article" date="2020" name="Nature">
        <title>Giant virus diversity and host interactions through global metagenomics.</title>
        <authorList>
            <person name="Schulz F."/>
            <person name="Roux S."/>
            <person name="Paez-Espino D."/>
            <person name="Jungbluth S."/>
            <person name="Walsh D.A."/>
            <person name="Denef V.J."/>
            <person name="McMahon K.D."/>
            <person name="Konstantinidis K.T."/>
            <person name="Eloe-Fadrosh E.A."/>
            <person name="Kyrpides N.C."/>
            <person name="Woyke T."/>
        </authorList>
    </citation>
    <scope>NUCLEOTIDE SEQUENCE</scope>
    <source>
        <strain evidence="4">GVMAG-M-3300009163-63</strain>
    </source>
</reference>
<dbReference type="EMBL" id="MN738998">
    <property type="protein sequence ID" value="QHT34303.1"/>
    <property type="molecule type" value="Genomic_DNA"/>
</dbReference>
<keyword evidence="2" id="KW-0808">Transferase</keyword>
<dbReference type="CDD" id="cd11301">
    <property type="entry name" value="Fut1_Fut2_like"/>
    <property type="match status" value="1"/>
</dbReference>
<dbReference type="AlphaFoldDB" id="A0A6C0F0W9"/>